<dbReference type="Pfam" id="PF12469">
    <property type="entry name" value="Cmr2_N"/>
    <property type="match status" value="1"/>
</dbReference>
<evidence type="ECO:0000313" key="5">
    <source>
        <dbReference type="EMBL" id="HFK98783.1"/>
    </source>
</evidence>
<dbReference type="Pfam" id="PF22335">
    <property type="entry name" value="Cas10-Cmr2_palm2"/>
    <property type="match status" value="1"/>
</dbReference>
<dbReference type="AlphaFoldDB" id="A0A832EL33"/>
<evidence type="ECO:0000259" key="4">
    <source>
        <dbReference type="Pfam" id="PF22335"/>
    </source>
</evidence>
<dbReference type="InterPro" id="IPR013407">
    <property type="entry name" value="CRISPR-assoc_prot_Cmr2"/>
</dbReference>
<reference evidence="5" key="1">
    <citation type="journal article" date="2020" name="mSystems">
        <title>Genome- and Community-Level Interaction Insights into Carbon Utilization and Element Cycling Functions of Hydrothermarchaeota in Hydrothermal Sediment.</title>
        <authorList>
            <person name="Zhou Z."/>
            <person name="Liu Y."/>
            <person name="Xu W."/>
            <person name="Pan J."/>
            <person name="Luo Z.H."/>
            <person name="Li M."/>
        </authorList>
    </citation>
    <scope>NUCLEOTIDE SEQUENCE [LARGE SCALE GENOMIC DNA]</scope>
    <source>
        <strain evidence="5">SpSt-456</strain>
    </source>
</reference>
<sequence>MNTITQWQAKVFAYIHDPGEKAWILFRGRGHEAGTVARLKERLEKALNLSRQDLEILENVVRKGDWWASAADRPSLPKGRGGRVDFTKNPQLIHPLSGEKIQLQALEVDLPPDDVALDSLAHYEKLIVEENGQVDWKKTFLCLWRFGPCAPTKALGALWKQSPADTRSPDHSIWEHVSLTSAFAGVLAAGGTEGPALLLMSFGPVQGFIAQARSVSDLWAGSHLLSRLAWVAMEDVCDRYGPDAVLFPNLHGVPQVDLWLHRVLGDGTWPEPDPSGGKARNPEWMVGETDANPLFVAALPNRFVALVPANEAEKLAQDIQDKVRAWVREKASDSLQELLRVADIEDERHAKAQLARQFQNFPEIHWAVVPWRLAGDDDLADEPLQETLRVLGADGSYLDHALDGVLRHALALDGVTFYRPNPGVAYPGLFEVLERLHAAAKGARVTSGDEEEGYRCSLCGEREWLAHQRGDASQRSGIFSPPGQRQDSLWSKVSSKSRALAKEGEHLCGWCALKRTWPRLFVREVKTALKKDQQIDRFVLSTHAMAVATSLWRWVERQPQGAVLRPEATQALKSLTDFLTRSVKKAEEVRPVLLPAKLHGKLRDKGWPREAMDALKKIPAFLDAMESEEDRQRAVKAFKDCFGVMPETYYALVLMDGDHMGKWLSATGHRPTLGQRFHSEALADVEPLTSLKAYLAALRPASPAWHQAISSALNAFAIHLSRTVVEDFFMGKLIYAGGDDLMAMVSVHDLPALMFALRCAFSGQLPKGEDNPSFWTKLGVDNTTLKLHSGYGLMNGFRGRELYRLMGETATASLGAVIAHHQAPLPRVLGELRAAERRAKNEGGRDAFCITVCKRSGGTEHLVGQWNLKGTWREGDMGLLVDLRNLLAHDVSRRAAYELSEVFRDVPPEEKALAAVMDYQFRRKARLEGAHAADLAQNLATRAVSRSPKTTSKSAEWAPANRWLRDMVLTAEFLAREGRVGEKLQ</sequence>
<dbReference type="Gene3D" id="3.30.70.2220">
    <property type="entry name" value="CRISPR-Cas system, Cmr2 subunit, D1 domain, cysteine cluster"/>
    <property type="match status" value="1"/>
</dbReference>
<dbReference type="NCBIfam" id="TIGR02577">
    <property type="entry name" value="cas_TM1794_Cmr2"/>
    <property type="match status" value="1"/>
</dbReference>
<evidence type="ECO:0000256" key="1">
    <source>
        <dbReference type="ARBA" id="ARBA00022741"/>
    </source>
</evidence>
<dbReference type="InterPro" id="IPR024615">
    <property type="entry name" value="CRISPR-assoc_Cmr2_N"/>
</dbReference>
<keyword evidence="1" id="KW-0547">Nucleotide-binding</keyword>
<feature type="domain" description="CRISPR-associated protein Cmr2 N-terminal" evidence="3">
    <location>
        <begin position="197"/>
        <end position="329"/>
    </location>
</feature>
<feature type="domain" description="Cas10/Cmr2 second palm" evidence="4">
    <location>
        <begin position="649"/>
        <end position="772"/>
    </location>
</feature>
<protein>
    <submittedName>
        <fullName evidence="5">Type III-B CRISPR-associated protein Cas10/Cmr2</fullName>
    </submittedName>
</protein>
<comment type="caution">
    <text evidence="5">The sequence shown here is derived from an EMBL/GenBank/DDBJ whole genome shotgun (WGS) entry which is preliminary data.</text>
</comment>
<keyword evidence="2" id="KW-0051">Antiviral defense</keyword>
<accession>A0A832EL33</accession>
<proteinExistence type="predicted"/>
<dbReference type="EMBL" id="DSTK01000041">
    <property type="protein sequence ID" value="HFK98783.1"/>
    <property type="molecule type" value="Genomic_DNA"/>
</dbReference>
<gene>
    <name evidence="5" type="primary">cas10</name>
    <name evidence="5" type="ORF">ENS06_15840</name>
</gene>
<dbReference type="InterPro" id="IPR038242">
    <property type="entry name" value="Cmr2_N"/>
</dbReference>
<evidence type="ECO:0000256" key="2">
    <source>
        <dbReference type="ARBA" id="ARBA00023118"/>
    </source>
</evidence>
<dbReference type="GO" id="GO:0000166">
    <property type="term" value="F:nucleotide binding"/>
    <property type="evidence" value="ECO:0007669"/>
    <property type="project" value="UniProtKB-KW"/>
</dbReference>
<dbReference type="Gene3D" id="3.30.70.270">
    <property type="match status" value="1"/>
</dbReference>
<name>A0A832EL33_9BACT</name>
<dbReference type="InterPro" id="IPR043128">
    <property type="entry name" value="Rev_trsase/Diguanyl_cyclase"/>
</dbReference>
<organism evidence="5">
    <name type="scientific">Desulfacinum infernum</name>
    <dbReference type="NCBI Taxonomy" id="35837"/>
    <lineage>
        <taxon>Bacteria</taxon>
        <taxon>Pseudomonadati</taxon>
        <taxon>Thermodesulfobacteriota</taxon>
        <taxon>Syntrophobacteria</taxon>
        <taxon>Syntrophobacterales</taxon>
        <taxon>Syntrophobacteraceae</taxon>
        <taxon>Desulfacinum</taxon>
    </lineage>
</organism>
<evidence type="ECO:0000259" key="3">
    <source>
        <dbReference type="Pfam" id="PF12469"/>
    </source>
</evidence>
<dbReference type="GO" id="GO:0051607">
    <property type="term" value="P:defense response to virus"/>
    <property type="evidence" value="ECO:0007669"/>
    <property type="project" value="UniProtKB-KW"/>
</dbReference>
<dbReference type="InterPro" id="IPR054767">
    <property type="entry name" value="Cas10-Cmr2_palm2"/>
</dbReference>